<keyword evidence="2" id="KW-1185">Reference proteome</keyword>
<protein>
    <submittedName>
        <fullName evidence="1">Uncharacterized protein</fullName>
    </submittedName>
</protein>
<accession>A0A2A6B9Q7</accession>
<reference evidence="1" key="2">
    <citation type="submission" date="2022-06" db="UniProtKB">
        <authorList>
            <consortium name="EnsemblMetazoa"/>
        </authorList>
    </citation>
    <scope>IDENTIFICATION</scope>
    <source>
        <strain evidence="1">PS312</strain>
    </source>
</reference>
<dbReference type="Proteomes" id="UP000005239">
    <property type="component" value="Unassembled WGS sequence"/>
</dbReference>
<evidence type="ECO:0000313" key="2">
    <source>
        <dbReference type="Proteomes" id="UP000005239"/>
    </source>
</evidence>
<sequence>MPSYDSDYLIWLILPNHQAPLSFRNAISPVGDATENMMKSGEAHKITIDGLFLSFPHDLSLILYPIFCSPVPNAAFPPSLKRKERAVTSENNADIRPTTRAPPPGTVPTSFAHFQSSLSAEATPRLSTNIRQLSPHKPTATSTMFHIPLTYDDVLAFERQRMIQQQLEEKRKGFRRSMSTF</sequence>
<organism evidence="1 2">
    <name type="scientific">Pristionchus pacificus</name>
    <name type="common">Parasitic nematode worm</name>
    <dbReference type="NCBI Taxonomy" id="54126"/>
    <lineage>
        <taxon>Eukaryota</taxon>
        <taxon>Metazoa</taxon>
        <taxon>Ecdysozoa</taxon>
        <taxon>Nematoda</taxon>
        <taxon>Chromadorea</taxon>
        <taxon>Rhabditida</taxon>
        <taxon>Rhabditina</taxon>
        <taxon>Diplogasteromorpha</taxon>
        <taxon>Diplogasteroidea</taxon>
        <taxon>Neodiplogasteridae</taxon>
        <taxon>Pristionchus</taxon>
    </lineage>
</organism>
<dbReference type="EnsemblMetazoa" id="PPA35082.1">
    <property type="protein sequence ID" value="PPA35082.1"/>
    <property type="gene ID" value="WBGene00273451"/>
</dbReference>
<accession>A0A8R1YQ12</accession>
<proteinExistence type="predicted"/>
<name>A0A2A6B9Q7_PRIPA</name>
<gene>
    <name evidence="1" type="primary">WBGene00273451</name>
</gene>
<evidence type="ECO:0000313" key="1">
    <source>
        <dbReference type="EnsemblMetazoa" id="PPA35082.1"/>
    </source>
</evidence>
<reference evidence="2" key="1">
    <citation type="journal article" date="2008" name="Nat. Genet.">
        <title>The Pristionchus pacificus genome provides a unique perspective on nematode lifestyle and parasitism.</title>
        <authorList>
            <person name="Dieterich C."/>
            <person name="Clifton S.W."/>
            <person name="Schuster L.N."/>
            <person name="Chinwalla A."/>
            <person name="Delehaunty K."/>
            <person name="Dinkelacker I."/>
            <person name="Fulton L."/>
            <person name="Fulton R."/>
            <person name="Godfrey J."/>
            <person name="Minx P."/>
            <person name="Mitreva M."/>
            <person name="Roeseler W."/>
            <person name="Tian H."/>
            <person name="Witte H."/>
            <person name="Yang S.P."/>
            <person name="Wilson R.K."/>
            <person name="Sommer R.J."/>
        </authorList>
    </citation>
    <scope>NUCLEOTIDE SEQUENCE [LARGE SCALE GENOMIC DNA]</scope>
    <source>
        <strain evidence="2">PS312</strain>
    </source>
</reference>
<dbReference type="AlphaFoldDB" id="A0A2A6B9Q7"/>